<keyword evidence="3" id="KW-1185">Reference proteome</keyword>
<proteinExistence type="predicted"/>
<gene>
    <name evidence="2" type="ORF">HZH66_002153</name>
</gene>
<dbReference type="AlphaFoldDB" id="A0A834KIW1"/>
<feature type="compositionally biased region" description="Basic and acidic residues" evidence="1">
    <location>
        <begin position="32"/>
        <end position="44"/>
    </location>
</feature>
<feature type="compositionally biased region" description="Basic and acidic residues" evidence="1">
    <location>
        <begin position="110"/>
        <end position="122"/>
    </location>
</feature>
<evidence type="ECO:0000313" key="2">
    <source>
        <dbReference type="EMBL" id="KAF7407616.1"/>
    </source>
</evidence>
<sequence length="122" mass="13431">MYALDEAFACEQVLPNDGSKIQKKWMLVFEKEKTEDKTKKKENTRTNPSAAKSIASSFHVLCFLRHRSSISARPDQPLSQQKSSGSGGGDGDGDGDGGGSGDGLRRKFQPWRENETVLAEIR</sequence>
<accession>A0A834KIW1</accession>
<evidence type="ECO:0000256" key="1">
    <source>
        <dbReference type="SAM" id="MobiDB-lite"/>
    </source>
</evidence>
<comment type="caution">
    <text evidence="2">The sequence shown here is derived from an EMBL/GenBank/DDBJ whole genome shotgun (WGS) entry which is preliminary data.</text>
</comment>
<feature type="region of interest" description="Disordered" evidence="1">
    <location>
        <begin position="71"/>
        <end position="122"/>
    </location>
</feature>
<feature type="region of interest" description="Disordered" evidence="1">
    <location>
        <begin position="32"/>
        <end position="51"/>
    </location>
</feature>
<organism evidence="2 3">
    <name type="scientific">Vespula vulgaris</name>
    <name type="common">Yellow jacket</name>
    <name type="synonym">Wasp</name>
    <dbReference type="NCBI Taxonomy" id="7454"/>
    <lineage>
        <taxon>Eukaryota</taxon>
        <taxon>Metazoa</taxon>
        <taxon>Ecdysozoa</taxon>
        <taxon>Arthropoda</taxon>
        <taxon>Hexapoda</taxon>
        <taxon>Insecta</taxon>
        <taxon>Pterygota</taxon>
        <taxon>Neoptera</taxon>
        <taxon>Endopterygota</taxon>
        <taxon>Hymenoptera</taxon>
        <taxon>Apocrita</taxon>
        <taxon>Aculeata</taxon>
        <taxon>Vespoidea</taxon>
        <taxon>Vespidae</taxon>
        <taxon>Vespinae</taxon>
        <taxon>Vespula</taxon>
    </lineage>
</organism>
<dbReference type="EMBL" id="JACSEA010000002">
    <property type="protein sequence ID" value="KAF7407616.1"/>
    <property type="molecule type" value="Genomic_DNA"/>
</dbReference>
<reference evidence="2" key="1">
    <citation type="journal article" date="2020" name="G3 (Bethesda)">
        <title>High-Quality Assemblies for Three Invasive Social Wasps from the &lt;i&gt;Vespula&lt;/i&gt; Genus.</title>
        <authorList>
            <person name="Harrop T.W.R."/>
            <person name="Guhlin J."/>
            <person name="McLaughlin G.M."/>
            <person name="Permina E."/>
            <person name="Stockwell P."/>
            <person name="Gilligan J."/>
            <person name="Le Lec M.F."/>
            <person name="Gruber M.A.M."/>
            <person name="Quinn O."/>
            <person name="Lovegrove M."/>
            <person name="Duncan E.J."/>
            <person name="Remnant E.J."/>
            <person name="Van Eeckhoven J."/>
            <person name="Graham B."/>
            <person name="Knapp R.A."/>
            <person name="Langford K.W."/>
            <person name="Kronenberg Z."/>
            <person name="Press M.O."/>
            <person name="Eacker S.M."/>
            <person name="Wilson-Rankin E.E."/>
            <person name="Purcell J."/>
            <person name="Lester P.J."/>
            <person name="Dearden P.K."/>
        </authorList>
    </citation>
    <scope>NUCLEOTIDE SEQUENCE</scope>
    <source>
        <strain evidence="2">Marl-1</strain>
    </source>
</reference>
<evidence type="ECO:0000313" key="3">
    <source>
        <dbReference type="Proteomes" id="UP000614350"/>
    </source>
</evidence>
<feature type="compositionally biased region" description="Gly residues" evidence="1">
    <location>
        <begin position="85"/>
        <end position="102"/>
    </location>
</feature>
<dbReference type="Proteomes" id="UP000614350">
    <property type="component" value="Unassembled WGS sequence"/>
</dbReference>
<name>A0A834KIW1_VESVU</name>
<protein>
    <submittedName>
        <fullName evidence="2">Uncharacterized protein</fullName>
    </submittedName>
</protein>